<name>A0ABP7P074_9ACTN</name>
<gene>
    <name evidence="3" type="ORF">GCM10022231_15940</name>
</gene>
<protein>
    <recommendedName>
        <fullName evidence="2">Type VII secretion system protein EccE domain-containing protein</fullName>
    </recommendedName>
</protein>
<proteinExistence type="predicted"/>
<comment type="caution">
    <text evidence="3">The sequence shown here is derived from an EMBL/GenBank/DDBJ whole genome shotgun (WGS) entry which is preliminary data.</text>
</comment>
<reference evidence="4" key="1">
    <citation type="journal article" date="2019" name="Int. J. Syst. Evol. Microbiol.">
        <title>The Global Catalogue of Microorganisms (GCM) 10K type strain sequencing project: providing services to taxonomists for standard genome sequencing and annotation.</title>
        <authorList>
            <consortium name="The Broad Institute Genomics Platform"/>
            <consortium name="The Broad Institute Genome Sequencing Center for Infectious Disease"/>
            <person name="Wu L."/>
            <person name="Ma J."/>
        </authorList>
    </citation>
    <scope>NUCLEOTIDE SEQUENCE [LARGE SCALE GENOMIC DNA]</scope>
    <source>
        <strain evidence="4">JCM 16923</strain>
    </source>
</reference>
<keyword evidence="4" id="KW-1185">Reference proteome</keyword>
<evidence type="ECO:0000313" key="3">
    <source>
        <dbReference type="EMBL" id="GAA3957525.1"/>
    </source>
</evidence>
<feature type="region of interest" description="Disordered" evidence="1">
    <location>
        <begin position="1"/>
        <end position="24"/>
    </location>
</feature>
<feature type="domain" description="Type VII secretion system protein EccE" evidence="2">
    <location>
        <begin position="123"/>
        <end position="212"/>
    </location>
</feature>
<evidence type="ECO:0000313" key="4">
    <source>
        <dbReference type="Proteomes" id="UP001418444"/>
    </source>
</evidence>
<dbReference type="InterPro" id="IPR050051">
    <property type="entry name" value="EccE_dom"/>
</dbReference>
<feature type="region of interest" description="Disordered" evidence="1">
    <location>
        <begin position="405"/>
        <end position="433"/>
    </location>
</feature>
<dbReference type="EMBL" id="BAAAZW010000004">
    <property type="protein sequence ID" value="GAA3957525.1"/>
    <property type="molecule type" value="Genomic_DNA"/>
</dbReference>
<organism evidence="3 4">
    <name type="scientific">Gordonia caeni</name>
    <dbReference type="NCBI Taxonomy" id="1007097"/>
    <lineage>
        <taxon>Bacteria</taxon>
        <taxon>Bacillati</taxon>
        <taxon>Actinomycetota</taxon>
        <taxon>Actinomycetes</taxon>
        <taxon>Mycobacteriales</taxon>
        <taxon>Gordoniaceae</taxon>
        <taxon>Gordonia</taxon>
    </lineage>
</organism>
<dbReference type="Proteomes" id="UP001418444">
    <property type="component" value="Unassembled WGS sequence"/>
</dbReference>
<accession>A0ABP7P074</accession>
<evidence type="ECO:0000256" key="1">
    <source>
        <dbReference type="SAM" id="MobiDB-lite"/>
    </source>
</evidence>
<dbReference type="Pfam" id="PF11203">
    <property type="entry name" value="EccE"/>
    <property type="match status" value="1"/>
</dbReference>
<evidence type="ECO:0000259" key="2">
    <source>
        <dbReference type="Pfam" id="PF11203"/>
    </source>
</evidence>
<sequence length="468" mass="47302">MLLGESARGESHMRMRRAHRTRPASAPFDVPYGDGYLGVRHDAGTLLTVLALGPGPSGPVRLDRPWPQTVPGAGLSWNLLSQWMSGADAAATELTVLTHGSSGRGAGPAWSAYRTLIGPLSVAAHRSVHLAIRFAPLAHPGLVARYGDGTAAALRACLSGTRRLADRLAGDGLTAAPLSAAELTRLTDQLTAGTERSAAYAVDPADPAGLPAALEAAWRAGAAATTALRWRSGAAGPELTALARIDQPAAPAPAGWVALTGEDRGAPTAALGAAAPLVSGPGPLPAGTLAALEPAVLPTGGAGVIVGADAAGCPVGLRLTGAEIPLAEISGDLLLAQRLVVRLVALGTSAAVFTDRPEHWTGLIDAVADRRLLHPAADGAAEVLIDDRPGGRLGPLDGHTVLRLRPADEDGPPAPGGIRVRQDREEPGSAVLTGAGREVRVRLVATGAEDALVGPARPGTAVGGLSSR</sequence>